<dbReference type="CDD" id="cd00075">
    <property type="entry name" value="HATPase"/>
    <property type="match status" value="1"/>
</dbReference>
<feature type="transmembrane region" description="Helical" evidence="6">
    <location>
        <begin position="28"/>
        <end position="48"/>
    </location>
</feature>
<dbReference type="EC" id="2.7.13.3" evidence="2"/>
<dbReference type="SUPFAM" id="SSF52172">
    <property type="entry name" value="CheY-like"/>
    <property type="match status" value="1"/>
</dbReference>
<evidence type="ECO:0000256" key="5">
    <source>
        <dbReference type="PROSITE-ProRule" id="PRU00169"/>
    </source>
</evidence>
<dbReference type="InterPro" id="IPR003594">
    <property type="entry name" value="HATPase_dom"/>
</dbReference>
<keyword evidence="9" id="KW-0808">Transferase</keyword>
<dbReference type="PRINTS" id="PR00344">
    <property type="entry name" value="BCTRLSENSOR"/>
</dbReference>
<evidence type="ECO:0000256" key="3">
    <source>
        <dbReference type="ARBA" id="ARBA00022553"/>
    </source>
</evidence>
<feature type="modified residue" description="4-aspartylphosphate" evidence="5">
    <location>
        <position position="487"/>
    </location>
</feature>
<dbReference type="EMBL" id="BSPW01000084">
    <property type="protein sequence ID" value="GLT19895.1"/>
    <property type="molecule type" value="Genomic_DNA"/>
</dbReference>
<dbReference type="InterPro" id="IPR003661">
    <property type="entry name" value="HisK_dim/P_dom"/>
</dbReference>
<evidence type="ECO:0000256" key="2">
    <source>
        <dbReference type="ARBA" id="ARBA00012438"/>
    </source>
</evidence>
<dbReference type="Pfam" id="PF00072">
    <property type="entry name" value="Response_reg"/>
    <property type="match status" value="1"/>
</dbReference>
<evidence type="ECO:0000313" key="10">
    <source>
        <dbReference type="Proteomes" id="UP001157138"/>
    </source>
</evidence>
<keyword evidence="6" id="KW-1133">Transmembrane helix</keyword>
<protein>
    <recommendedName>
        <fullName evidence="2">histidine kinase</fullName>
        <ecNumber evidence="2">2.7.13.3</ecNumber>
    </recommendedName>
</protein>
<dbReference type="PANTHER" id="PTHR43547">
    <property type="entry name" value="TWO-COMPONENT HISTIDINE KINASE"/>
    <property type="match status" value="1"/>
</dbReference>
<dbReference type="Proteomes" id="UP001157138">
    <property type="component" value="Unassembled WGS sequence"/>
</dbReference>
<dbReference type="SMART" id="SM00448">
    <property type="entry name" value="REC"/>
    <property type="match status" value="1"/>
</dbReference>
<dbReference type="InterPro" id="IPR005467">
    <property type="entry name" value="His_kinase_dom"/>
</dbReference>
<dbReference type="PROSITE" id="PS50109">
    <property type="entry name" value="HIS_KIN"/>
    <property type="match status" value="1"/>
</dbReference>
<sequence>MLMQAAVSVLFAFGCVYGADLSLAVNGIVLSYIPIFLFTYIFGTLFYFRNQVEHESKVSIAKSFGAGIAHEMRNPLGAVQGAIDVVKSLLPHENIQKSEYYSISHNDLTVVKETLSDAENTISIGNETIDLLLTSIDESRVTRKSFKKHSLSKVIEDSLECIPFLGKNYRDFISLNCYCNAYFLGSDTLIKYVIFNLIKNSFSHQGVRELEIEIKISCFKDYHELIYFDNGSGIPEEVLGSIFKDFFTYGKKSGSGLGLPFCRRVMHSLGGTISCKSKINEWTQFTLKFPSYFSCVSRKYMIDIIVDMSILYIGRESYLNDIFSHTPLAKRLNLIYLDIQRFINKKNYEFEYEVIFLDLDELLLRGVDINFIEKKLCFTEAKIIYIHEGKIDREVSFFSVEKNKLEKDFEILICDLIFEDRKVKPNNNENNIEENKKTILIADDNQSIRTYSSLILEQHGFKVIEVNNGQEVVEELKSEAVDLVIMDIEMPKMNGLEATYEIRLFSSVPIVAYTGNSSQKMIDTILQSGMNDYIVKPANTKAIIDKISFWI</sequence>
<feature type="domain" description="Histidine kinase" evidence="7">
    <location>
        <begin position="67"/>
        <end position="293"/>
    </location>
</feature>
<reference evidence="10" key="1">
    <citation type="journal article" date="2019" name="Int. J. Syst. Evol. Microbiol.">
        <title>The Global Catalogue of Microorganisms (GCM) 10K type strain sequencing project: providing services to taxonomists for standard genome sequencing and annotation.</title>
        <authorList>
            <consortium name="The Broad Institute Genomics Platform"/>
            <consortium name="The Broad Institute Genome Sequencing Center for Infectious Disease"/>
            <person name="Wu L."/>
            <person name="Ma J."/>
        </authorList>
    </citation>
    <scope>NUCLEOTIDE SEQUENCE [LARGE SCALE GENOMIC DNA]</scope>
    <source>
        <strain evidence="10">NBRC 108723</strain>
    </source>
</reference>
<evidence type="ECO:0000259" key="7">
    <source>
        <dbReference type="PROSITE" id="PS50109"/>
    </source>
</evidence>
<dbReference type="SUPFAM" id="SSF47384">
    <property type="entry name" value="Homodimeric domain of signal transducing histidine kinase"/>
    <property type="match status" value="1"/>
</dbReference>
<dbReference type="CDD" id="cd17546">
    <property type="entry name" value="REC_hyHK_CKI1_RcsC-like"/>
    <property type="match status" value="1"/>
</dbReference>
<name>A0ABQ6F5S0_9VIBR</name>
<evidence type="ECO:0000313" key="9">
    <source>
        <dbReference type="EMBL" id="GLT19895.1"/>
    </source>
</evidence>
<organism evidence="9 10">
    <name type="scientific">Vibrio zhanjiangensis</name>
    <dbReference type="NCBI Taxonomy" id="1046128"/>
    <lineage>
        <taxon>Bacteria</taxon>
        <taxon>Pseudomonadati</taxon>
        <taxon>Pseudomonadota</taxon>
        <taxon>Gammaproteobacteria</taxon>
        <taxon>Vibrionales</taxon>
        <taxon>Vibrionaceae</taxon>
        <taxon>Vibrio</taxon>
    </lineage>
</organism>
<gene>
    <name evidence="9" type="ORF">GCM10007938_36780</name>
</gene>
<keyword evidence="10" id="KW-1185">Reference proteome</keyword>
<keyword evidence="9" id="KW-0418">Kinase</keyword>
<feature type="domain" description="Response regulatory" evidence="8">
    <location>
        <begin position="438"/>
        <end position="551"/>
    </location>
</feature>
<dbReference type="GO" id="GO:0016301">
    <property type="term" value="F:kinase activity"/>
    <property type="evidence" value="ECO:0007669"/>
    <property type="project" value="UniProtKB-KW"/>
</dbReference>
<dbReference type="InterPro" id="IPR036890">
    <property type="entry name" value="HATPase_C_sf"/>
</dbReference>
<keyword evidence="4" id="KW-0378">Hydrolase</keyword>
<keyword evidence="3 5" id="KW-0597">Phosphoprotein</keyword>
<comment type="caution">
    <text evidence="9">The sequence shown here is derived from an EMBL/GenBank/DDBJ whole genome shotgun (WGS) entry which is preliminary data.</text>
</comment>
<dbReference type="InterPro" id="IPR004358">
    <property type="entry name" value="Sig_transdc_His_kin-like_C"/>
</dbReference>
<dbReference type="Gene3D" id="1.10.287.130">
    <property type="match status" value="1"/>
</dbReference>
<dbReference type="InterPro" id="IPR011006">
    <property type="entry name" value="CheY-like_superfamily"/>
</dbReference>
<dbReference type="PROSITE" id="PS50110">
    <property type="entry name" value="RESPONSE_REGULATORY"/>
    <property type="match status" value="1"/>
</dbReference>
<evidence type="ECO:0000256" key="4">
    <source>
        <dbReference type="ARBA" id="ARBA00022801"/>
    </source>
</evidence>
<dbReference type="SMART" id="SM00387">
    <property type="entry name" value="HATPase_c"/>
    <property type="match status" value="1"/>
</dbReference>
<dbReference type="InterPro" id="IPR001789">
    <property type="entry name" value="Sig_transdc_resp-reg_receiver"/>
</dbReference>
<evidence type="ECO:0000256" key="1">
    <source>
        <dbReference type="ARBA" id="ARBA00000085"/>
    </source>
</evidence>
<keyword evidence="6" id="KW-0812">Transmembrane</keyword>
<accession>A0ABQ6F5S0</accession>
<dbReference type="PANTHER" id="PTHR43547:SF2">
    <property type="entry name" value="HYBRID SIGNAL TRANSDUCTION HISTIDINE KINASE C"/>
    <property type="match status" value="1"/>
</dbReference>
<dbReference type="Gene3D" id="3.30.565.10">
    <property type="entry name" value="Histidine kinase-like ATPase, C-terminal domain"/>
    <property type="match status" value="1"/>
</dbReference>
<dbReference type="Gene3D" id="3.40.50.2300">
    <property type="match status" value="1"/>
</dbReference>
<dbReference type="CDD" id="cd00082">
    <property type="entry name" value="HisKA"/>
    <property type="match status" value="1"/>
</dbReference>
<keyword evidence="6" id="KW-0472">Membrane</keyword>
<evidence type="ECO:0000259" key="8">
    <source>
        <dbReference type="PROSITE" id="PS50110"/>
    </source>
</evidence>
<dbReference type="SUPFAM" id="SSF55874">
    <property type="entry name" value="ATPase domain of HSP90 chaperone/DNA topoisomerase II/histidine kinase"/>
    <property type="match status" value="1"/>
</dbReference>
<dbReference type="InterPro" id="IPR036097">
    <property type="entry name" value="HisK_dim/P_sf"/>
</dbReference>
<dbReference type="Pfam" id="PF02518">
    <property type="entry name" value="HATPase_c"/>
    <property type="match status" value="1"/>
</dbReference>
<proteinExistence type="predicted"/>
<comment type="catalytic activity">
    <reaction evidence="1">
        <text>ATP + protein L-histidine = ADP + protein N-phospho-L-histidine.</text>
        <dbReference type="EC" id="2.7.13.3"/>
    </reaction>
</comment>
<evidence type="ECO:0000256" key="6">
    <source>
        <dbReference type="SAM" id="Phobius"/>
    </source>
</evidence>